<reference evidence="1" key="1">
    <citation type="submission" date="2022-03" db="EMBL/GenBank/DDBJ databases">
        <authorList>
            <person name="Lindestad O."/>
        </authorList>
    </citation>
    <scope>NUCLEOTIDE SEQUENCE</scope>
</reference>
<dbReference type="Proteomes" id="UP000838756">
    <property type="component" value="Unassembled WGS sequence"/>
</dbReference>
<evidence type="ECO:0000313" key="2">
    <source>
        <dbReference type="Proteomes" id="UP000838756"/>
    </source>
</evidence>
<evidence type="ECO:0000313" key="1">
    <source>
        <dbReference type="EMBL" id="CAH2230214.1"/>
    </source>
</evidence>
<sequence>MHSGFDEAAPLLLRIRNVCRSESGLLLCHNKQKMWLPGAKVAGEHRQHPDDCWQVGLQSARTTPAGRERVVTSVFCSAVTTPPFCLPFNVNKETSVQAEALGCTPRAQDDLRPAALHDNDTELASDSLTRHHYCVP</sequence>
<organism evidence="1 2">
    <name type="scientific">Pararge aegeria aegeria</name>
    <dbReference type="NCBI Taxonomy" id="348720"/>
    <lineage>
        <taxon>Eukaryota</taxon>
        <taxon>Metazoa</taxon>
        <taxon>Ecdysozoa</taxon>
        <taxon>Arthropoda</taxon>
        <taxon>Hexapoda</taxon>
        <taxon>Insecta</taxon>
        <taxon>Pterygota</taxon>
        <taxon>Neoptera</taxon>
        <taxon>Endopterygota</taxon>
        <taxon>Lepidoptera</taxon>
        <taxon>Glossata</taxon>
        <taxon>Ditrysia</taxon>
        <taxon>Papilionoidea</taxon>
        <taxon>Nymphalidae</taxon>
        <taxon>Satyrinae</taxon>
        <taxon>Satyrini</taxon>
        <taxon>Parargina</taxon>
        <taxon>Pararge</taxon>
    </lineage>
</organism>
<dbReference type="EMBL" id="CAKXAJ010024784">
    <property type="protein sequence ID" value="CAH2230214.1"/>
    <property type="molecule type" value="Genomic_DNA"/>
</dbReference>
<gene>
    <name evidence="1" type="primary">jg7920</name>
    <name evidence="1" type="ORF">PAEG_LOCUS9468</name>
</gene>
<proteinExistence type="predicted"/>
<name>A0A8S4R2Z0_9NEOP</name>
<keyword evidence="2" id="KW-1185">Reference proteome</keyword>
<protein>
    <submittedName>
        <fullName evidence="1">Jg7920 protein</fullName>
    </submittedName>
</protein>
<comment type="caution">
    <text evidence="1">The sequence shown here is derived from an EMBL/GenBank/DDBJ whole genome shotgun (WGS) entry which is preliminary data.</text>
</comment>
<accession>A0A8S4R2Z0</accession>
<dbReference type="AlphaFoldDB" id="A0A8S4R2Z0"/>